<dbReference type="EMBL" id="JACSDZ010000009">
    <property type="protein sequence ID" value="KAF7395858.1"/>
    <property type="molecule type" value="Genomic_DNA"/>
</dbReference>
<evidence type="ECO:0008006" key="6">
    <source>
        <dbReference type="Google" id="ProtNLM"/>
    </source>
</evidence>
<comment type="caution">
    <text evidence="4">The sequence shown here is derived from an EMBL/GenBank/DDBJ whole genome shotgun (WGS) entry which is preliminary data.</text>
</comment>
<dbReference type="GO" id="GO:0004165">
    <property type="term" value="F:delta(3)-delta(2)-enoyl-CoA isomerase activity"/>
    <property type="evidence" value="ECO:0007669"/>
    <property type="project" value="UniProtKB-ARBA"/>
</dbReference>
<organism evidence="4 5">
    <name type="scientific">Vespula germanica</name>
    <name type="common">German yellow jacket</name>
    <name type="synonym">Paravespula germanica</name>
    <dbReference type="NCBI Taxonomy" id="30212"/>
    <lineage>
        <taxon>Eukaryota</taxon>
        <taxon>Metazoa</taxon>
        <taxon>Ecdysozoa</taxon>
        <taxon>Arthropoda</taxon>
        <taxon>Hexapoda</taxon>
        <taxon>Insecta</taxon>
        <taxon>Pterygota</taxon>
        <taxon>Neoptera</taxon>
        <taxon>Endopterygota</taxon>
        <taxon>Hymenoptera</taxon>
        <taxon>Apocrita</taxon>
        <taxon>Aculeata</taxon>
        <taxon>Vespoidea</taxon>
        <taxon>Vespidae</taxon>
        <taxon>Vespinae</taxon>
        <taxon>Vespula</taxon>
    </lineage>
</organism>
<reference evidence="4" key="1">
    <citation type="journal article" date="2020" name="G3 (Bethesda)">
        <title>High-Quality Assemblies for Three Invasive Social Wasps from the &lt;i&gt;Vespula&lt;/i&gt; Genus.</title>
        <authorList>
            <person name="Harrop T.W.R."/>
            <person name="Guhlin J."/>
            <person name="McLaughlin G.M."/>
            <person name="Permina E."/>
            <person name="Stockwell P."/>
            <person name="Gilligan J."/>
            <person name="Le Lec M.F."/>
            <person name="Gruber M.A.M."/>
            <person name="Quinn O."/>
            <person name="Lovegrove M."/>
            <person name="Duncan E.J."/>
            <person name="Remnant E.J."/>
            <person name="Van Eeckhoven J."/>
            <person name="Graham B."/>
            <person name="Knapp R.A."/>
            <person name="Langford K.W."/>
            <person name="Kronenberg Z."/>
            <person name="Press M.O."/>
            <person name="Eacker S.M."/>
            <person name="Wilson-Rankin E.E."/>
            <person name="Purcell J."/>
            <person name="Lester P.J."/>
            <person name="Dearden P.K."/>
        </authorList>
    </citation>
    <scope>NUCLEOTIDE SEQUENCE</scope>
    <source>
        <strain evidence="4">Linc-1</strain>
    </source>
</reference>
<keyword evidence="2" id="KW-0576">Peroxisome</keyword>
<dbReference type="Proteomes" id="UP000617340">
    <property type="component" value="Unassembled WGS sequence"/>
</dbReference>
<evidence type="ECO:0000256" key="1">
    <source>
        <dbReference type="ARBA" id="ARBA00004275"/>
    </source>
</evidence>
<gene>
    <name evidence="4" type="ORF">HZH68_009908</name>
</gene>
<keyword evidence="3" id="KW-0413">Isomerase</keyword>
<keyword evidence="5" id="KW-1185">Reference proteome</keyword>
<accession>A0A834JWC1</accession>
<dbReference type="PANTHER" id="PTHR43684:SF1">
    <property type="entry name" value="ENOYL-COA DELTA ISOMERASE 2"/>
    <property type="match status" value="1"/>
</dbReference>
<protein>
    <recommendedName>
        <fullName evidence="6">Enoyl-CoA hydratase</fullName>
    </recommendedName>
</protein>
<dbReference type="Gene3D" id="1.10.12.10">
    <property type="entry name" value="Lyase 2-enoyl-coa Hydratase, Chain A, domain 2"/>
    <property type="match status" value="1"/>
</dbReference>
<dbReference type="InterPro" id="IPR001753">
    <property type="entry name" value="Enoyl-CoA_hydra/iso"/>
</dbReference>
<evidence type="ECO:0000256" key="3">
    <source>
        <dbReference type="ARBA" id="ARBA00023235"/>
    </source>
</evidence>
<dbReference type="CDD" id="cd06558">
    <property type="entry name" value="crotonase-like"/>
    <property type="match status" value="1"/>
</dbReference>
<name>A0A834JWC1_VESGE</name>
<dbReference type="InterPro" id="IPR014748">
    <property type="entry name" value="Enoyl-CoA_hydra_C"/>
</dbReference>
<evidence type="ECO:0000313" key="5">
    <source>
        <dbReference type="Proteomes" id="UP000617340"/>
    </source>
</evidence>
<dbReference type="Gene3D" id="3.90.226.10">
    <property type="entry name" value="2-enoyl-CoA Hydratase, Chain A, domain 1"/>
    <property type="match status" value="1"/>
</dbReference>
<proteinExistence type="predicted"/>
<sequence>MKMEGDILKVNLENGIQKIILNRPKKRNALSIKMYQEIENILNDSSKNDSINMVVLTGTGDFFTSGNDINMLYSIENFTSFKNFIDALITFPKLLIAIVNGPAIGIGTTMLGLFDIVYASEKAYFHTPFTKLGLVAEGCSSYTFPKIMGPSKAGDMLYFGYKMDAKEAKEYHLVGTIYKDEEEVWIYLRKLSQLSIKSIMAIKCLIQKWNKEILLEVNKAEVEELMKVCESEEVINRLLNFISHKNKL</sequence>
<dbReference type="InterPro" id="IPR029045">
    <property type="entry name" value="ClpP/crotonase-like_dom_sf"/>
</dbReference>
<dbReference type="InterPro" id="IPR051053">
    <property type="entry name" value="ECH/Chromodomain_protein"/>
</dbReference>
<dbReference type="GO" id="GO:0005777">
    <property type="term" value="C:peroxisome"/>
    <property type="evidence" value="ECO:0007669"/>
    <property type="project" value="UniProtKB-SubCell"/>
</dbReference>
<evidence type="ECO:0000313" key="4">
    <source>
        <dbReference type="EMBL" id="KAF7395858.1"/>
    </source>
</evidence>
<dbReference type="PANTHER" id="PTHR43684">
    <property type="match status" value="1"/>
</dbReference>
<dbReference type="AlphaFoldDB" id="A0A834JWC1"/>
<evidence type="ECO:0000256" key="2">
    <source>
        <dbReference type="ARBA" id="ARBA00023140"/>
    </source>
</evidence>
<dbReference type="SUPFAM" id="SSF52096">
    <property type="entry name" value="ClpP/crotonase"/>
    <property type="match status" value="1"/>
</dbReference>
<comment type="subcellular location">
    <subcellularLocation>
        <location evidence="1">Peroxisome</location>
    </subcellularLocation>
</comment>
<dbReference type="Pfam" id="PF00378">
    <property type="entry name" value="ECH_1"/>
    <property type="match status" value="1"/>
</dbReference>